<dbReference type="Proteomes" id="UP000831701">
    <property type="component" value="Chromosome 5"/>
</dbReference>
<gene>
    <name evidence="1" type="ORF">L3Q82_023330</name>
</gene>
<evidence type="ECO:0000313" key="1">
    <source>
        <dbReference type="EMBL" id="KAI3372886.1"/>
    </source>
</evidence>
<organism evidence="1 2">
    <name type="scientific">Scortum barcoo</name>
    <name type="common">barcoo grunter</name>
    <dbReference type="NCBI Taxonomy" id="214431"/>
    <lineage>
        <taxon>Eukaryota</taxon>
        <taxon>Metazoa</taxon>
        <taxon>Chordata</taxon>
        <taxon>Craniata</taxon>
        <taxon>Vertebrata</taxon>
        <taxon>Euteleostomi</taxon>
        <taxon>Actinopterygii</taxon>
        <taxon>Neopterygii</taxon>
        <taxon>Teleostei</taxon>
        <taxon>Neoteleostei</taxon>
        <taxon>Acanthomorphata</taxon>
        <taxon>Eupercaria</taxon>
        <taxon>Centrarchiformes</taxon>
        <taxon>Terapontoidei</taxon>
        <taxon>Terapontidae</taxon>
        <taxon>Scortum</taxon>
    </lineage>
</organism>
<reference evidence="1" key="1">
    <citation type="submission" date="2022-04" db="EMBL/GenBank/DDBJ databases">
        <title>Jade perch genome.</title>
        <authorList>
            <person name="Chao B."/>
        </authorList>
    </citation>
    <scope>NUCLEOTIDE SEQUENCE</scope>
    <source>
        <strain evidence="1">CB-2022</strain>
    </source>
</reference>
<dbReference type="EMBL" id="CM041535">
    <property type="protein sequence ID" value="KAI3372886.1"/>
    <property type="molecule type" value="Genomic_DNA"/>
</dbReference>
<evidence type="ECO:0000313" key="2">
    <source>
        <dbReference type="Proteomes" id="UP000831701"/>
    </source>
</evidence>
<sequence length="524" mass="59331">GRFIRAGRPWCYTQSLPSGAAGSGRWLLVIMSGRKPRSVANPLESAITTPSERILKECHNLYVDSDTGLVKIASSLGVRLLPPRKKIIVMIMGNHSAGKSSFINWYVEEHIQKAGVAIETQGFTFVTSGRKRESLTGNATLHLYPHFRPLLEFKGLTDYLSAEISTSKQKKFSLVTFVDTPGLVDGDMVYPFDVNNAIIWLGEQADLVFVFFDPMGQALCKRTLNIVEKLSEKCGDKLLFYLSKADEAGKETDRQRVMMQIVQELCRRPGLNKCGFEMPTIYIPNPQKPSRCVNQIDGVCQTIEKTINQAVQKTLDQLEKDCDLICSTISSRLEKDRFDLSARSRACYCVRMIAKANLPHRGDKSLRRREPDIKTRSAPSACRADVTYNKSVRLRSFMCGALGVFLPVLFILSFIMNTFSKEQLDELLGEGPARTLSVFTGIVMYLWDWVPEDGQVVFVIIFGAFCYLLLFLAKYFAGRGNKILTKKEKRTMAEYNDYIQDIVRTKKGKLYEWYLQQCAAEYDF</sequence>
<name>A0ACB8WYS4_9TELE</name>
<keyword evidence="2" id="KW-1185">Reference proteome</keyword>
<proteinExistence type="predicted"/>
<comment type="caution">
    <text evidence="1">The sequence shown here is derived from an EMBL/GenBank/DDBJ whole genome shotgun (WGS) entry which is preliminary data.</text>
</comment>
<accession>A0ACB8WYS4</accession>
<protein>
    <submittedName>
        <fullName evidence="1">Uncharacterized protein</fullName>
    </submittedName>
</protein>
<feature type="non-terminal residue" evidence="1">
    <location>
        <position position="1"/>
    </location>
</feature>